<reference evidence="3 4" key="1">
    <citation type="submission" date="2013-01" db="EMBL/GenBank/DDBJ databases">
        <title>The Genome Sequence of Clostridium bolteae 90A9.</title>
        <authorList>
            <consortium name="The Broad Institute Genome Sequencing Platform"/>
            <person name="Earl A."/>
            <person name="Ward D."/>
            <person name="Feldgarden M."/>
            <person name="Gevers D."/>
            <person name="Courvalin P."/>
            <person name="Lambert T."/>
            <person name="Walker B."/>
            <person name="Young S.K."/>
            <person name="Zeng Q."/>
            <person name="Gargeya S."/>
            <person name="Fitzgerald M."/>
            <person name="Haas B."/>
            <person name="Abouelleil A."/>
            <person name="Alvarado L."/>
            <person name="Arachchi H.M."/>
            <person name="Berlin A.M."/>
            <person name="Chapman S.B."/>
            <person name="Dewar J."/>
            <person name="Goldberg J."/>
            <person name="Griggs A."/>
            <person name="Gujja S."/>
            <person name="Hansen M."/>
            <person name="Howarth C."/>
            <person name="Imamovic A."/>
            <person name="Larimer J."/>
            <person name="McCowan C."/>
            <person name="Murphy C."/>
            <person name="Neiman D."/>
            <person name="Pearson M."/>
            <person name="Priest M."/>
            <person name="Roberts A."/>
            <person name="Saif S."/>
            <person name="Shea T."/>
            <person name="Sisk P."/>
            <person name="Sykes S."/>
            <person name="Wortman J."/>
            <person name="Nusbaum C."/>
            <person name="Birren B."/>
        </authorList>
    </citation>
    <scope>NUCLEOTIDE SEQUENCE [LARGE SCALE GENOMIC DNA]</scope>
    <source>
        <strain evidence="3 4">90A9</strain>
    </source>
</reference>
<evidence type="ECO:0000313" key="3">
    <source>
        <dbReference type="EMBL" id="ENZ49286.1"/>
    </source>
</evidence>
<protein>
    <submittedName>
        <fullName evidence="3">Uncharacterized protein</fullName>
    </submittedName>
</protein>
<dbReference type="AlphaFoldDB" id="R0AB62"/>
<dbReference type="Proteomes" id="UP000013126">
    <property type="component" value="Unassembled WGS sequence"/>
</dbReference>
<comment type="caution">
    <text evidence="3">The sequence shown here is derived from an EMBL/GenBank/DDBJ whole genome shotgun (WGS) entry which is preliminary data.</text>
</comment>
<name>R0AB62_9FIRM</name>
<dbReference type="EMBL" id="AGYH01000008">
    <property type="protein sequence ID" value="ENZ49286.1"/>
    <property type="molecule type" value="Genomic_DNA"/>
</dbReference>
<organism evidence="3 4">
    <name type="scientific">Enterocloster bolteae 90A9</name>
    <dbReference type="NCBI Taxonomy" id="997894"/>
    <lineage>
        <taxon>Bacteria</taxon>
        <taxon>Bacillati</taxon>
        <taxon>Bacillota</taxon>
        <taxon>Clostridia</taxon>
        <taxon>Lachnospirales</taxon>
        <taxon>Lachnospiraceae</taxon>
        <taxon>Enterocloster</taxon>
    </lineage>
</organism>
<feature type="non-terminal residue" evidence="3">
    <location>
        <position position="181"/>
    </location>
</feature>
<evidence type="ECO:0000256" key="1">
    <source>
        <dbReference type="SAM" id="MobiDB-lite"/>
    </source>
</evidence>
<keyword evidence="2" id="KW-0732">Signal</keyword>
<feature type="region of interest" description="Disordered" evidence="1">
    <location>
        <begin position="52"/>
        <end position="181"/>
    </location>
</feature>
<gene>
    <name evidence="3" type="ORF">HMPREF1085_02850</name>
</gene>
<dbReference type="HOGENOM" id="CLU_1513625_0_0_9"/>
<evidence type="ECO:0000313" key="4">
    <source>
        <dbReference type="Proteomes" id="UP000013126"/>
    </source>
</evidence>
<feature type="compositionally biased region" description="Polar residues" evidence="1">
    <location>
        <begin position="128"/>
        <end position="142"/>
    </location>
</feature>
<accession>R0AB62</accession>
<feature type="compositionally biased region" description="Basic and acidic residues" evidence="1">
    <location>
        <begin position="78"/>
        <end position="88"/>
    </location>
</feature>
<keyword evidence="4" id="KW-1185">Reference proteome</keyword>
<sequence length="181" mass="19710">MRIYNRKKRAISLVMAIMVMSNSIQITGLAEGEKEEGKKIIISEFQELPEELSSMKVPEGTSQEEFEKLFPDTLMVKTYRDDAEEQKPEQPTSAVTPAVPDGVQKPSEGEMPEENLNPSEGEKPGEPQNPSEGETPGENQGPSEGEKPGENQNPSEEETPGENQGPSEGEKPGENQGPSEG</sequence>
<feature type="chain" id="PRO_5039175953" evidence="2">
    <location>
        <begin position="27"/>
        <end position="181"/>
    </location>
</feature>
<proteinExistence type="predicted"/>
<feature type="signal peptide" evidence="2">
    <location>
        <begin position="1"/>
        <end position="26"/>
    </location>
</feature>
<evidence type="ECO:0000256" key="2">
    <source>
        <dbReference type="SAM" id="SignalP"/>
    </source>
</evidence>